<keyword evidence="4" id="KW-1185">Reference proteome</keyword>
<feature type="region of interest" description="Disordered" evidence="1">
    <location>
        <begin position="81"/>
        <end position="102"/>
    </location>
</feature>
<name>A0ABR7LAW4_9PSEU</name>
<accession>A0ABR7LAW4</accession>
<evidence type="ECO:0000259" key="2">
    <source>
        <dbReference type="Pfam" id="PF13649"/>
    </source>
</evidence>
<evidence type="ECO:0000313" key="4">
    <source>
        <dbReference type="Proteomes" id="UP000734823"/>
    </source>
</evidence>
<keyword evidence="3" id="KW-0489">Methyltransferase</keyword>
<dbReference type="Gene3D" id="3.40.50.150">
    <property type="entry name" value="Vaccinia Virus protein VP39"/>
    <property type="match status" value="1"/>
</dbReference>
<dbReference type="EMBL" id="JABVED010000013">
    <property type="protein sequence ID" value="MBC6449840.1"/>
    <property type="molecule type" value="Genomic_DNA"/>
</dbReference>
<sequence length="143" mass="15182">MSTRPPQRLRSAVAAIDVRPADRILEIGCGRGVAAAMVCERLDTGRYVGVDRSATAITTATTRNAESVAAGTARFVTAALGELDPSSPPHHDRQATDSRHRVDMQPFGCLSWPGRGRSWTRCSRRSPTRTAGSCSTGSTPTTG</sequence>
<keyword evidence="3" id="KW-0808">Transferase</keyword>
<dbReference type="InterPro" id="IPR041698">
    <property type="entry name" value="Methyltransf_25"/>
</dbReference>
<evidence type="ECO:0000256" key="1">
    <source>
        <dbReference type="SAM" id="MobiDB-lite"/>
    </source>
</evidence>
<dbReference type="GO" id="GO:0008168">
    <property type="term" value="F:methyltransferase activity"/>
    <property type="evidence" value="ECO:0007669"/>
    <property type="project" value="UniProtKB-KW"/>
</dbReference>
<dbReference type="GO" id="GO:0032259">
    <property type="term" value="P:methylation"/>
    <property type="evidence" value="ECO:0007669"/>
    <property type="project" value="UniProtKB-KW"/>
</dbReference>
<dbReference type="InterPro" id="IPR029063">
    <property type="entry name" value="SAM-dependent_MTases_sf"/>
</dbReference>
<dbReference type="SUPFAM" id="SSF53335">
    <property type="entry name" value="S-adenosyl-L-methionine-dependent methyltransferases"/>
    <property type="match status" value="1"/>
</dbReference>
<feature type="domain" description="Methyltransferase" evidence="2">
    <location>
        <begin position="24"/>
        <end position="84"/>
    </location>
</feature>
<dbReference type="Pfam" id="PF13649">
    <property type="entry name" value="Methyltransf_25"/>
    <property type="match status" value="1"/>
</dbReference>
<evidence type="ECO:0000313" key="3">
    <source>
        <dbReference type="EMBL" id="MBC6449840.1"/>
    </source>
</evidence>
<protein>
    <submittedName>
        <fullName evidence="3">Methyltransferase domain-containing protein</fullName>
    </submittedName>
</protein>
<feature type="compositionally biased region" description="Basic and acidic residues" evidence="1">
    <location>
        <begin position="89"/>
        <end position="102"/>
    </location>
</feature>
<gene>
    <name evidence="3" type="ORF">GPZ80_22015</name>
</gene>
<dbReference type="Proteomes" id="UP000734823">
    <property type="component" value="Unassembled WGS sequence"/>
</dbReference>
<comment type="caution">
    <text evidence="3">The sequence shown here is derived from an EMBL/GenBank/DDBJ whole genome shotgun (WGS) entry which is preliminary data.</text>
</comment>
<proteinExistence type="predicted"/>
<organism evidence="3 4">
    <name type="scientific">Actinokineospora xionganensis</name>
    <dbReference type="NCBI Taxonomy" id="2684470"/>
    <lineage>
        <taxon>Bacteria</taxon>
        <taxon>Bacillati</taxon>
        <taxon>Actinomycetota</taxon>
        <taxon>Actinomycetes</taxon>
        <taxon>Pseudonocardiales</taxon>
        <taxon>Pseudonocardiaceae</taxon>
        <taxon>Actinokineospora</taxon>
    </lineage>
</organism>
<feature type="compositionally biased region" description="Low complexity" evidence="1">
    <location>
        <begin position="130"/>
        <end position="143"/>
    </location>
</feature>
<reference evidence="3 4" key="1">
    <citation type="submission" date="2020-06" db="EMBL/GenBank/DDBJ databases">
        <title>Actinokineospora xiongansis sp. nov., isolated from soil of Baiyangdian.</title>
        <authorList>
            <person name="Zhang X."/>
        </authorList>
    </citation>
    <scope>NUCLEOTIDE SEQUENCE [LARGE SCALE GENOMIC DNA]</scope>
    <source>
        <strain evidence="3 4">HBU206404</strain>
    </source>
</reference>
<dbReference type="CDD" id="cd02440">
    <property type="entry name" value="AdoMet_MTases"/>
    <property type="match status" value="1"/>
</dbReference>
<feature type="region of interest" description="Disordered" evidence="1">
    <location>
        <begin position="115"/>
        <end position="143"/>
    </location>
</feature>